<gene>
    <name evidence="2" type="ORF">D8788_09225</name>
</gene>
<evidence type="ECO:0000313" key="3">
    <source>
        <dbReference type="Proteomes" id="UP000271520"/>
    </source>
</evidence>
<dbReference type="InterPro" id="IPR025410">
    <property type="entry name" value="Lant_dehyd"/>
</dbReference>
<sequence>MNLSDIEKYFGFENLKLSNIKFSAGDTHSNGKSVCILELNNKRKIVYKPRNMSVDVNLDLFSKEFASQFSLPNVLFLPRTLSKSSYSFVEFVEVKECNSRHDVEMYYENIGMLLAFLHIFGAKDYHGENILSCESYPYLIDNETILHFSEKESIDSSIQRMYDVVTDSVYSVGILPMTLYSVNNDKGMEIGALNSGEKRESPYQTHQLTNIGTDEIRIEKVFKEIEDFPSTVRYMGKTVSCKEYRENVLYGFELIYRIILKNRNKVQKMIMKYFENCETRYIYRNTNIYIQFLETSHHPDLLRNKYDFEMYMLRMLEYGNVDNEFDKSMIKDEINQLKKGDVPIFYTSSSSNEIYNGLHSRIYSLEGDSIIKNVSKRICSLSEENLLRQQRIINMAFMGSELFIKNKKLKGRNLLKKLSSNIIERILSAKLEFNDEISWLNMLAMNKNYEISPMDYNLYGGTSGMILGISSIQDDRLESILRGVIDYTNNYIESCQGNFPLSKLGAFTGIYGYLYVTCVLRQKGIKTVDNSEEFIYNILLSTYNDVRKFDNLDIIGGLAGILAVLVKIEEVMVHSSKVVQLAHVMSEEIVEKLIEVYKKQGYWMENDPGYAHGNYGVITQLFKYSKLCNEESIEKNNIIFCIQDYLNKERSQLKTDKIVPLRKNAKYYSWCNGIVGIVQAKHYLMVNEFPDQYLEEEVRYYVTEILNQRLNIENSICHGNVGNLTIMSSIMGDNSEINKKILSESELYLLDKLTYDCDDWGILTGELGILMANYETGRAMLNNVLLLN</sequence>
<dbReference type="Proteomes" id="UP000271520">
    <property type="component" value="Unassembled WGS sequence"/>
</dbReference>
<feature type="domain" description="Lantibiotic biosynthesis protein dehydration" evidence="1">
    <location>
        <begin position="4"/>
        <end position="347"/>
    </location>
</feature>
<dbReference type="NCBIfam" id="TIGR03897">
    <property type="entry name" value="lanti_2_LanM"/>
    <property type="match status" value="1"/>
</dbReference>
<dbReference type="Pfam" id="PF05147">
    <property type="entry name" value="LANC_like"/>
    <property type="match status" value="1"/>
</dbReference>
<dbReference type="SMART" id="SM01260">
    <property type="entry name" value="LANC_like"/>
    <property type="match status" value="1"/>
</dbReference>
<dbReference type="CDD" id="cd04792">
    <property type="entry name" value="LanM-like"/>
    <property type="match status" value="1"/>
</dbReference>
<organism evidence="2 3">
    <name type="scientific">Streptococcus mitis</name>
    <dbReference type="NCBI Taxonomy" id="28037"/>
    <lineage>
        <taxon>Bacteria</taxon>
        <taxon>Bacillati</taxon>
        <taxon>Bacillota</taxon>
        <taxon>Bacilli</taxon>
        <taxon>Lactobacillales</taxon>
        <taxon>Streptococcaceae</taxon>
        <taxon>Streptococcus</taxon>
        <taxon>Streptococcus mitis group</taxon>
    </lineage>
</organism>
<dbReference type="SUPFAM" id="SSF158745">
    <property type="entry name" value="LanC-like"/>
    <property type="match status" value="1"/>
</dbReference>
<dbReference type="EMBL" id="RJPW01000020">
    <property type="protein sequence ID" value="RSJ89213.1"/>
    <property type="molecule type" value="Genomic_DNA"/>
</dbReference>
<dbReference type="AlphaFoldDB" id="A0A3R9SXX6"/>
<protein>
    <submittedName>
        <fullName evidence="2">Lanthionine synthetase C-like protein</fullName>
    </submittedName>
</protein>
<name>A0A3R9SXX6_STRMT</name>
<reference evidence="2 3" key="1">
    <citation type="submission" date="2018-11" db="EMBL/GenBank/DDBJ databases">
        <title>Species Designations Belie Phenotypic and Genotypic Heterogeneity in Oral Streptococci.</title>
        <authorList>
            <person name="Velsko I."/>
        </authorList>
    </citation>
    <scope>NUCLEOTIDE SEQUENCE [LARGE SCALE GENOMIC DNA]</scope>
    <source>
        <strain evidence="2 3">BCC22</strain>
    </source>
</reference>
<dbReference type="GO" id="GO:0031179">
    <property type="term" value="P:peptide modification"/>
    <property type="evidence" value="ECO:0007669"/>
    <property type="project" value="InterPro"/>
</dbReference>
<dbReference type="PIRSF" id="PIRSF037228">
    <property type="entry name" value="Lant_mod_RumM"/>
    <property type="match status" value="1"/>
</dbReference>
<evidence type="ECO:0000313" key="2">
    <source>
        <dbReference type="EMBL" id="RSJ89213.1"/>
    </source>
</evidence>
<dbReference type="InterPro" id="IPR007822">
    <property type="entry name" value="LANC-like"/>
</dbReference>
<dbReference type="PRINTS" id="PR01950">
    <property type="entry name" value="LANCSUPER"/>
</dbReference>
<proteinExistence type="predicted"/>
<dbReference type="Gene3D" id="1.50.10.20">
    <property type="match status" value="1"/>
</dbReference>
<dbReference type="Pfam" id="PF13575">
    <property type="entry name" value="DUF4135"/>
    <property type="match status" value="1"/>
</dbReference>
<accession>A0A3R9SXX6</accession>
<evidence type="ECO:0000259" key="1">
    <source>
        <dbReference type="Pfam" id="PF13575"/>
    </source>
</evidence>
<comment type="caution">
    <text evidence="2">The sequence shown here is derived from an EMBL/GenBank/DDBJ whole genome shotgun (WGS) entry which is preliminary data.</text>
</comment>
<dbReference type="InterPro" id="IPR017146">
    <property type="entry name" value="Lanti_2_LanM"/>
</dbReference>